<proteinExistence type="predicted"/>
<accession>A0A0E9XYD1</accession>
<evidence type="ECO:0000256" key="1">
    <source>
        <dbReference type="SAM" id="MobiDB-lite"/>
    </source>
</evidence>
<reference evidence="2" key="1">
    <citation type="submission" date="2014-11" db="EMBL/GenBank/DDBJ databases">
        <authorList>
            <person name="Amaro Gonzalez C."/>
        </authorList>
    </citation>
    <scope>NUCLEOTIDE SEQUENCE</scope>
</reference>
<sequence length="52" mass="5454">MDEGAGLQQTTVRHLDAPSEVGIGGGEEHGPNTRVFAVATFLHRGDARAARP</sequence>
<evidence type="ECO:0000313" key="2">
    <source>
        <dbReference type="EMBL" id="JAI06841.1"/>
    </source>
</evidence>
<protein>
    <submittedName>
        <fullName evidence="2">Uncharacterized protein</fullName>
    </submittedName>
</protein>
<feature type="region of interest" description="Disordered" evidence="1">
    <location>
        <begin position="1"/>
        <end position="31"/>
    </location>
</feature>
<dbReference type="EMBL" id="GBXM01001737">
    <property type="protein sequence ID" value="JAI06841.1"/>
    <property type="molecule type" value="Transcribed_RNA"/>
</dbReference>
<organism evidence="2">
    <name type="scientific">Anguilla anguilla</name>
    <name type="common">European freshwater eel</name>
    <name type="synonym">Muraena anguilla</name>
    <dbReference type="NCBI Taxonomy" id="7936"/>
    <lineage>
        <taxon>Eukaryota</taxon>
        <taxon>Metazoa</taxon>
        <taxon>Chordata</taxon>
        <taxon>Craniata</taxon>
        <taxon>Vertebrata</taxon>
        <taxon>Euteleostomi</taxon>
        <taxon>Actinopterygii</taxon>
        <taxon>Neopterygii</taxon>
        <taxon>Teleostei</taxon>
        <taxon>Anguilliformes</taxon>
        <taxon>Anguillidae</taxon>
        <taxon>Anguilla</taxon>
    </lineage>
</organism>
<name>A0A0E9XYD1_ANGAN</name>
<reference evidence="2" key="2">
    <citation type="journal article" date="2015" name="Fish Shellfish Immunol.">
        <title>Early steps in the European eel (Anguilla anguilla)-Vibrio vulnificus interaction in the gills: Role of the RtxA13 toxin.</title>
        <authorList>
            <person name="Callol A."/>
            <person name="Pajuelo D."/>
            <person name="Ebbesson L."/>
            <person name="Teles M."/>
            <person name="MacKenzie S."/>
            <person name="Amaro C."/>
        </authorList>
    </citation>
    <scope>NUCLEOTIDE SEQUENCE</scope>
</reference>
<dbReference type="AlphaFoldDB" id="A0A0E9XYD1"/>